<evidence type="ECO:0000256" key="1">
    <source>
        <dbReference type="ARBA" id="ARBA00000915"/>
    </source>
</evidence>
<dbReference type="InterPro" id="IPR011322">
    <property type="entry name" value="N-reg_PII-like_a/b"/>
</dbReference>
<dbReference type="AlphaFoldDB" id="A0A381W1I6"/>
<dbReference type="PROSITE" id="PS01316">
    <property type="entry name" value="ATP_P_PHORIBOSYLTR"/>
    <property type="match status" value="1"/>
</dbReference>
<dbReference type="InterPro" id="IPR018198">
    <property type="entry name" value="ATP_PRibTrfase_CS"/>
</dbReference>
<comment type="catalytic activity">
    <reaction evidence="1">
        <text>1-(5-phospho-beta-D-ribosyl)-ATP + diphosphate = 5-phospho-alpha-D-ribose 1-diphosphate + ATP</text>
        <dbReference type="Rhea" id="RHEA:18473"/>
        <dbReference type="ChEBI" id="CHEBI:30616"/>
        <dbReference type="ChEBI" id="CHEBI:33019"/>
        <dbReference type="ChEBI" id="CHEBI:58017"/>
        <dbReference type="ChEBI" id="CHEBI:73183"/>
        <dbReference type="EC" id="2.4.2.17"/>
    </reaction>
</comment>
<dbReference type="InterPro" id="IPR013115">
    <property type="entry name" value="HisG_C"/>
</dbReference>
<keyword evidence="7" id="KW-0368">Histidine biosynthesis</keyword>
<keyword evidence="6" id="KW-0808">Transferase</keyword>
<evidence type="ECO:0000256" key="2">
    <source>
        <dbReference type="ARBA" id="ARBA00004667"/>
    </source>
</evidence>
<dbReference type="GO" id="GO:0003879">
    <property type="term" value="F:ATP phosphoribosyltransferase activity"/>
    <property type="evidence" value="ECO:0007669"/>
    <property type="project" value="UniProtKB-EC"/>
</dbReference>
<dbReference type="GO" id="GO:0000105">
    <property type="term" value="P:L-histidine biosynthetic process"/>
    <property type="evidence" value="ECO:0007669"/>
    <property type="project" value="UniProtKB-UniPathway"/>
</dbReference>
<dbReference type="NCBIfam" id="TIGR03455">
    <property type="entry name" value="HisG_C-term"/>
    <property type="match status" value="1"/>
</dbReference>
<evidence type="ECO:0000256" key="5">
    <source>
        <dbReference type="ARBA" id="ARBA00022676"/>
    </source>
</evidence>
<evidence type="ECO:0000313" key="9">
    <source>
        <dbReference type="EMBL" id="SVA45848.1"/>
    </source>
</evidence>
<dbReference type="SUPFAM" id="SSF54913">
    <property type="entry name" value="GlnB-like"/>
    <property type="match status" value="1"/>
</dbReference>
<dbReference type="EMBL" id="UINC01010293">
    <property type="protein sequence ID" value="SVA45848.1"/>
    <property type="molecule type" value="Genomic_DNA"/>
</dbReference>
<dbReference type="Gene3D" id="3.40.190.10">
    <property type="entry name" value="Periplasmic binding protein-like II"/>
    <property type="match status" value="2"/>
</dbReference>
<dbReference type="EC" id="2.4.2.17" evidence="3"/>
<evidence type="ECO:0000256" key="3">
    <source>
        <dbReference type="ARBA" id="ARBA00011946"/>
    </source>
</evidence>
<feature type="domain" description="ATP phosphoribosyltransferase catalytic" evidence="8">
    <location>
        <begin position="32"/>
        <end position="208"/>
    </location>
</feature>
<dbReference type="GO" id="GO:0005737">
    <property type="term" value="C:cytoplasm"/>
    <property type="evidence" value="ECO:0007669"/>
    <property type="project" value="InterPro"/>
</dbReference>
<evidence type="ECO:0000256" key="6">
    <source>
        <dbReference type="ARBA" id="ARBA00022679"/>
    </source>
</evidence>
<reference evidence="9" key="1">
    <citation type="submission" date="2018-05" db="EMBL/GenBank/DDBJ databases">
        <authorList>
            <person name="Lanie J.A."/>
            <person name="Ng W.-L."/>
            <person name="Kazmierczak K.M."/>
            <person name="Andrzejewski T.M."/>
            <person name="Davidsen T.M."/>
            <person name="Wayne K.J."/>
            <person name="Tettelin H."/>
            <person name="Glass J.I."/>
            <person name="Rusch D."/>
            <person name="Podicherti R."/>
            <person name="Tsui H.-C.T."/>
            <person name="Winkler M.E."/>
        </authorList>
    </citation>
    <scope>NUCLEOTIDE SEQUENCE</scope>
</reference>
<organism evidence="9">
    <name type="scientific">marine metagenome</name>
    <dbReference type="NCBI Taxonomy" id="408172"/>
    <lineage>
        <taxon>unclassified sequences</taxon>
        <taxon>metagenomes</taxon>
        <taxon>ecological metagenomes</taxon>
    </lineage>
</organism>
<sequence length="312" mass="34614">MQSCNLGVERSSSRTYTGSIPNLINTTVLFQRASDITSKIEEGRAELGITGLDRFLEYQRYGGDSTIALDDLGFGHCKLVLAVPTSWLDITTIEDLADLALEFREDGKQLKVATKYPRLVRKYLLEHGIEYFSLVTTSGTLEAAPVAGYADLIGDLMATGETLRENKLKPVPGGTILSSQACLIANTKLLNRKPNALAKVKVILEQMEGYLRSKQYHKISANVEGVSEESTITKIFERYDIAWLQGQTISKMYNASGNSSYSITIVVDQKVLLDVIDYLRKLGATNIKTSDVKNMYKDKCSAFETLRSQLKN</sequence>
<accession>A0A381W1I6</accession>
<dbReference type="InterPro" id="IPR013820">
    <property type="entry name" value="ATP_PRibTrfase_cat"/>
</dbReference>
<keyword evidence="4" id="KW-0028">Amino-acid biosynthesis</keyword>
<dbReference type="Pfam" id="PF01634">
    <property type="entry name" value="HisG"/>
    <property type="match status" value="1"/>
</dbReference>
<comment type="pathway">
    <text evidence="2">Amino-acid biosynthesis; L-histidine biosynthesis; L-histidine from 5-phospho-alpha-D-ribose 1-diphosphate: step 1/9.</text>
</comment>
<name>A0A381W1I6_9ZZZZ</name>
<proteinExistence type="predicted"/>
<dbReference type="UniPathway" id="UPA00031">
    <property type="reaction ID" value="UER00006"/>
</dbReference>
<keyword evidence="5" id="KW-0328">Glycosyltransferase</keyword>
<dbReference type="GO" id="GO:0000287">
    <property type="term" value="F:magnesium ion binding"/>
    <property type="evidence" value="ECO:0007669"/>
    <property type="project" value="InterPro"/>
</dbReference>
<protein>
    <recommendedName>
        <fullName evidence="3">ATP phosphoribosyltransferase</fullName>
        <ecNumber evidence="3">2.4.2.17</ecNumber>
    </recommendedName>
</protein>
<dbReference type="NCBIfam" id="TIGR00070">
    <property type="entry name" value="hisG"/>
    <property type="match status" value="1"/>
</dbReference>
<gene>
    <name evidence="9" type="ORF">METZ01_LOCUS98702</name>
</gene>
<dbReference type="PANTHER" id="PTHR21403:SF8">
    <property type="entry name" value="ATP PHOSPHORIBOSYLTRANSFERASE"/>
    <property type="match status" value="1"/>
</dbReference>
<evidence type="ECO:0000256" key="7">
    <source>
        <dbReference type="ARBA" id="ARBA00023102"/>
    </source>
</evidence>
<evidence type="ECO:0000256" key="4">
    <source>
        <dbReference type="ARBA" id="ARBA00022605"/>
    </source>
</evidence>
<evidence type="ECO:0000259" key="8">
    <source>
        <dbReference type="Pfam" id="PF01634"/>
    </source>
</evidence>
<dbReference type="SUPFAM" id="SSF53850">
    <property type="entry name" value="Periplasmic binding protein-like II"/>
    <property type="match status" value="1"/>
</dbReference>
<dbReference type="InterPro" id="IPR001348">
    <property type="entry name" value="ATP_PRibTrfase_HisG"/>
</dbReference>
<dbReference type="PANTHER" id="PTHR21403">
    <property type="entry name" value="ATP PHOSPHORIBOSYLTRANSFERASE ATP-PRTASE"/>
    <property type="match status" value="1"/>
</dbReference>